<evidence type="ECO:0000313" key="5">
    <source>
        <dbReference type="EMBL" id="CAE0606881.1"/>
    </source>
</evidence>
<evidence type="ECO:0000256" key="2">
    <source>
        <dbReference type="ARBA" id="ARBA00010271"/>
    </source>
</evidence>
<comment type="subcellular location">
    <subcellularLocation>
        <location evidence="1">Golgi apparatus membrane</location>
        <topology evidence="1">Single-pass type II membrane protein</topology>
    </subcellularLocation>
</comment>
<dbReference type="GO" id="GO:0016757">
    <property type="term" value="F:glycosyltransferase activity"/>
    <property type="evidence" value="ECO:0007669"/>
    <property type="project" value="InterPro"/>
</dbReference>
<dbReference type="PANTHER" id="PTHR11062">
    <property type="entry name" value="EXOSTOSIN HEPARAN SULFATE GLYCOSYLTRANSFERASE -RELATED"/>
    <property type="match status" value="1"/>
</dbReference>
<organism evidence="5">
    <name type="scientific">Picocystis salinarum</name>
    <dbReference type="NCBI Taxonomy" id="88271"/>
    <lineage>
        <taxon>Eukaryota</taxon>
        <taxon>Viridiplantae</taxon>
        <taxon>Chlorophyta</taxon>
        <taxon>Picocystophyceae</taxon>
        <taxon>Picocystales</taxon>
        <taxon>Picocystaceae</taxon>
        <taxon>Picocystis</taxon>
    </lineage>
</organism>
<dbReference type="InterPro" id="IPR004263">
    <property type="entry name" value="Exostosin"/>
</dbReference>
<dbReference type="Pfam" id="PF03016">
    <property type="entry name" value="Exostosin_GT47"/>
    <property type="match status" value="1"/>
</dbReference>
<dbReference type="InterPro" id="IPR040911">
    <property type="entry name" value="Exostosin_GT47"/>
</dbReference>
<dbReference type="GO" id="GO:0000139">
    <property type="term" value="C:Golgi membrane"/>
    <property type="evidence" value="ECO:0007669"/>
    <property type="project" value="UniProtKB-SubCell"/>
</dbReference>
<reference evidence="5" key="1">
    <citation type="submission" date="2021-01" db="EMBL/GenBank/DDBJ databases">
        <authorList>
            <person name="Corre E."/>
            <person name="Pelletier E."/>
            <person name="Niang G."/>
            <person name="Scheremetjew M."/>
            <person name="Finn R."/>
            <person name="Kale V."/>
            <person name="Holt S."/>
            <person name="Cochrane G."/>
            <person name="Meng A."/>
            <person name="Brown T."/>
            <person name="Cohen L."/>
        </authorList>
    </citation>
    <scope>NUCLEOTIDE SEQUENCE</scope>
    <source>
        <strain evidence="5">CCMP1897</strain>
    </source>
</reference>
<keyword evidence="3" id="KW-0333">Golgi apparatus</keyword>
<proteinExistence type="inferred from homology"/>
<gene>
    <name evidence="5" type="ORF">PSAL00342_LOCUS697</name>
</gene>
<evidence type="ECO:0000259" key="4">
    <source>
        <dbReference type="Pfam" id="PF03016"/>
    </source>
</evidence>
<feature type="domain" description="Exostosin GT47" evidence="4">
    <location>
        <begin position="445"/>
        <end position="599"/>
    </location>
</feature>
<sequence length="670" mass="77496">MSTWVMLAVDTAEPYLLASVVTASLWKGCGFSVGCIVSSESTGLSPTASLLVKHLKSECNFFSFDPAMEPRLARIAYLTRSEFPSDAAFLFSDSDTAPVNCTYFATMADSVRVPHKHIAIFDKPVAIKPHRRYAMCYMFAKKSTWMEYLGFCHNEMDAYKRMVTWSRFRNVNIKDVDELYIGHRASLWERKRHHVLLDNLRDYDQNPRLPPRPYTWDTVFGKEPTNAMFRSKRDNAYDIHFGHEPFMLVGEHSHKLLLQILAYYEVSQHTIAKIQEVFSAFWEAKKWQTDETKKWLLSKPRICILESALREMEELHKVAVDAMAQGKPSLLDFSTSFANHASEMLIPLAMKHHPLVHSCSDDVLQMTVPLLVYVPSGKRAFQLHGDLKEMWAIHEKVKRSPLYRACNGFCFVFMDLWGNHIFGEDNPVVLTQHLYAGSKEGARKDFLHQLYGKHARSIVIPYVEPFPEDTFPFKKKSLLFYLAQGERRNTLQFRKDLAYLLQKVADPQPNVVSRFASLPGMVQWIGKDEESDLREIFNTMRQSIFCVVPRGDSDDTRRLFSAIAVGCIPIVVSDWIVFPFEDEIEWGSFSYIVHTVELKSFLLQLRTIPEEEILLKHQTLLRYRNSFAFRHNLDDVRPNEMIDRIVQSLLKRAVLNAEYFPWAQRTAGMS</sequence>
<evidence type="ECO:0000256" key="1">
    <source>
        <dbReference type="ARBA" id="ARBA00004323"/>
    </source>
</evidence>
<evidence type="ECO:0000256" key="3">
    <source>
        <dbReference type="ARBA" id="ARBA00023034"/>
    </source>
</evidence>
<dbReference type="AlphaFoldDB" id="A0A7S3UBK2"/>
<accession>A0A7S3UBK2</accession>
<name>A0A7S3UBK2_9CHLO</name>
<dbReference type="PANTHER" id="PTHR11062:SF281">
    <property type="entry name" value="EXOSTOSIN-LIKE 2"/>
    <property type="match status" value="1"/>
</dbReference>
<comment type="similarity">
    <text evidence="2">Belongs to the glycosyltransferase 47 family.</text>
</comment>
<protein>
    <recommendedName>
        <fullName evidence="4">Exostosin GT47 domain-containing protein</fullName>
    </recommendedName>
</protein>
<dbReference type="EMBL" id="HBIS01000802">
    <property type="protein sequence ID" value="CAE0606881.1"/>
    <property type="molecule type" value="Transcribed_RNA"/>
</dbReference>